<name>A0A319EDI3_ASPSB</name>
<dbReference type="EMBL" id="KZ826336">
    <property type="protein sequence ID" value="PYI08252.1"/>
    <property type="molecule type" value="Genomic_DNA"/>
</dbReference>
<dbReference type="OrthoDB" id="10442571at2759"/>
<sequence>MDDFFSPKTRQDRRRAERPRTGATTKKTSPGLVPGQNCSGKGQVWFGYFFAAKTPSCRALGMGNVKKLSHPTPWRARVWTLGDGGFPGREREGEGEREWEWEPKPGRRASQTHRHVHLHPIPPSLLVGGRECQGSAGILVDDRLPLIGWQAQNRVRDPHSEVGWSAWQYYGQITSSIALDPAIPS</sequence>
<gene>
    <name evidence="2" type="ORF">BO78DRAFT_406016</name>
</gene>
<protein>
    <submittedName>
        <fullName evidence="2">Uncharacterized protein</fullName>
    </submittedName>
</protein>
<evidence type="ECO:0000256" key="1">
    <source>
        <dbReference type="SAM" id="MobiDB-lite"/>
    </source>
</evidence>
<keyword evidence="3" id="KW-1185">Reference proteome</keyword>
<feature type="region of interest" description="Disordered" evidence="1">
    <location>
        <begin position="1"/>
        <end position="34"/>
    </location>
</feature>
<evidence type="ECO:0000313" key="2">
    <source>
        <dbReference type="EMBL" id="PYI08252.1"/>
    </source>
</evidence>
<dbReference type="AlphaFoldDB" id="A0A319EDI3"/>
<reference evidence="2 3" key="1">
    <citation type="submission" date="2018-02" db="EMBL/GenBank/DDBJ databases">
        <title>The genomes of Aspergillus section Nigri reveals drivers in fungal speciation.</title>
        <authorList>
            <consortium name="DOE Joint Genome Institute"/>
            <person name="Vesth T.C."/>
            <person name="Nybo J."/>
            <person name="Theobald S."/>
            <person name="Brandl J."/>
            <person name="Frisvad J.C."/>
            <person name="Nielsen K.F."/>
            <person name="Lyhne E.K."/>
            <person name="Kogle M.E."/>
            <person name="Kuo A."/>
            <person name="Riley R."/>
            <person name="Clum A."/>
            <person name="Nolan M."/>
            <person name="Lipzen A."/>
            <person name="Salamov A."/>
            <person name="Henrissat B."/>
            <person name="Wiebenga A."/>
            <person name="De vries R.P."/>
            <person name="Grigoriev I.V."/>
            <person name="Mortensen U.H."/>
            <person name="Andersen M.R."/>
            <person name="Baker S.E."/>
        </authorList>
    </citation>
    <scope>NUCLEOTIDE SEQUENCE [LARGE SCALE GENOMIC DNA]</scope>
    <source>
        <strain evidence="2 3">CBS 121057</strain>
    </source>
</reference>
<organism evidence="2 3">
    <name type="scientific">Aspergillus sclerotiicarbonarius (strain CBS 121057 / IBT 28362)</name>
    <dbReference type="NCBI Taxonomy" id="1448318"/>
    <lineage>
        <taxon>Eukaryota</taxon>
        <taxon>Fungi</taxon>
        <taxon>Dikarya</taxon>
        <taxon>Ascomycota</taxon>
        <taxon>Pezizomycotina</taxon>
        <taxon>Eurotiomycetes</taxon>
        <taxon>Eurotiomycetidae</taxon>
        <taxon>Eurotiales</taxon>
        <taxon>Aspergillaceae</taxon>
        <taxon>Aspergillus</taxon>
        <taxon>Aspergillus subgen. Circumdati</taxon>
    </lineage>
</organism>
<dbReference type="VEuPathDB" id="FungiDB:BO78DRAFT_406016"/>
<proteinExistence type="predicted"/>
<evidence type="ECO:0000313" key="3">
    <source>
        <dbReference type="Proteomes" id="UP000248423"/>
    </source>
</evidence>
<accession>A0A319EDI3</accession>
<dbReference type="Proteomes" id="UP000248423">
    <property type="component" value="Unassembled WGS sequence"/>
</dbReference>